<dbReference type="AlphaFoldDB" id="A0A6B0UEE6"/>
<accession>A0A6B0UEE6</accession>
<protein>
    <submittedName>
        <fullName evidence="1">Putative secreted protein</fullName>
    </submittedName>
</protein>
<sequence length="98" mass="10698">MRKHASRSSALSFHLPHTCCLGHSVLTHADGHAVPWGKRSLKLTRSGRWEPRRRAPANGTEAEIHQLYSAPLGSGKLGAVCLGFSRGFIAGSWLQLEK</sequence>
<reference evidence="1" key="1">
    <citation type="submission" date="2019-12" db="EMBL/GenBank/DDBJ databases">
        <title>An insight into the sialome of adult female Ixodes ricinus ticks feeding for 6 days.</title>
        <authorList>
            <person name="Perner J."/>
            <person name="Ribeiro J.M.C."/>
        </authorList>
    </citation>
    <scope>NUCLEOTIDE SEQUENCE</scope>
    <source>
        <strain evidence="1">Semi-engorged</strain>
        <tissue evidence="1">Salivary glands</tissue>
    </source>
</reference>
<dbReference type="EMBL" id="GIFC01005687">
    <property type="protein sequence ID" value="MXU87770.1"/>
    <property type="molecule type" value="Transcribed_RNA"/>
</dbReference>
<name>A0A6B0UEE6_IXORI</name>
<organism evidence="1">
    <name type="scientific">Ixodes ricinus</name>
    <name type="common">Common tick</name>
    <name type="synonym">Acarus ricinus</name>
    <dbReference type="NCBI Taxonomy" id="34613"/>
    <lineage>
        <taxon>Eukaryota</taxon>
        <taxon>Metazoa</taxon>
        <taxon>Ecdysozoa</taxon>
        <taxon>Arthropoda</taxon>
        <taxon>Chelicerata</taxon>
        <taxon>Arachnida</taxon>
        <taxon>Acari</taxon>
        <taxon>Parasitiformes</taxon>
        <taxon>Ixodida</taxon>
        <taxon>Ixodoidea</taxon>
        <taxon>Ixodidae</taxon>
        <taxon>Ixodinae</taxon>
        <taxon>Ixodes</taxon>
    </lineage>
</organism>
<proteinExistence type="predicted"/>
<evidence type="ECO:0000313" key="1">
    <source>
        <dbReference type="EMBL" id="MXU87770.1"/>
    </source>
</evidence>